<keyword evidence="3" id="KW-1185">Reference proteome</keyword>
<dbReference type="Proteomes" id="UP000242770">
    <property type="component" value="Unassembled WGS sequence"/>
</dbReference>
<dbReference type="AlphaFoldDB" id="A0A0F7S6G4"/>
<feature type="compositionally biased region" description="Polar residues" evidence="1">
    <location>
        <begin position="76"/>
        <end position="87"/>
    </location>
</feature>
<reference evidence="3" key="1">
    <citation type="submission" date="2014-06" db="EMBL/GenBank/DDBJ databases">
        <authorList>
            <person name="Berkman P.J."/>
        </authorList>
    </citation>
    <scope>NUCLEOTIDE SEQUENCE [LARGE SCALE GENOMIC DNA]</scope>
</reference>
<evidence type="ECO:0000313" key="2">
    <source>
        <dbReference type="EMBL" id="CDW94962.1"/>
    </source>
</evidence>
<organism evidence="2 3">
    <name type="scientific">Sporisorium scitamineum</name>
    <dbReference type="NCBI Taxonomy" id="49012"/>
    <lineage>
        <taxon>Eukaryota</taxon>
        <taxon>Fungi</taxon>
        <taxon>Dikarya</taxon>
        <taxon>Basidiomycota</taxon>
        <taxon>Ustilaginomycotina</taxon>
        <taxon>Ustilaginomycetes</taxon>
        <taxon>Ustilaginales</taxon>
        <taxon>Ustilaginaceae</taxon>
        <taxon>Sporisorium</taxon>
    </lineage>
</organism>
<feature type="region of interest" description="Disordered" evidence="1">
    <location>
        <begin position="68"/>
        <end position="101"/>
    </location>
</feature>
<evidence type="ECO:0000313" key="3">
    <source>
        <dbReference type="Proteomes" id="UP000242770"/>
    </source>
</evidence>
<dbReference type="EMBL" id="CCFA01000294">
    <property type="protein sequence ID" value="CDW94962.1"/>
    <property type="molecule type" value="Genomic_DNA"/>
</dbReference>
<name>A0A0F7S6G4_9BASI</name>
<gene>
    <name evidence="2" type="primary">SSCI05460.1</name>
</gene>
<protein>
    <submittedName>
        <fullName evidence="2">Uncharacterized protein</fullName>
    </submittedName>
</protein>
<sequence length="101" mass="10982">MAWLLRQFETYPPYGRTSTNDHVRIELFLQCLPVNARSWCQAQLHQAKAIEIAAIVASDTGLAGDLVPARQVPQPMASNPTQNQSASPAERPTVPGQADTA</sequence>
<accession>A0A0F7S6G4</accession>
<proteinExistence type="predicted"/>
<evidence type="ECO:0000256" key="1">
    <source>
        <dbReference type="SAM" id="MobiDB-lite"/>
    </source>
</evidence>